<feature type="transmembrane region" description="Helical" evidence="1">
    <location>
        <begin position="467"/>
        <end position="491"/>
    </location>
</feature>
<organism evidence="2 3">
    <name type="scientific">Roseburia zhanii</name>
    <dbReference type="NCBI Taxonomy" id="2763064"/>
    <lineage>
        <taxon>Bacteria</taxon>
        <taxon>Bacillati</taxon>
        <taxon>Bacillota</taxon>
        <taxon>Clostridia</taxon>
        <taxon>Lachnospirales</taxon>
        <taxon>Lachnospiraceae</taxon>
        <taxon>Roseburia</taxon>
    </lineage>
</organism>
<dbReference type="EMBL" id="JACOPH010000001">
    <property type="protein sequence ID" value="MBC5712773.1"/>
    <property type="molecule type" value="Genomic_DNA"/>
</dbReference>
<feature type="transmembrane region" description="Helical" evidence="1">
    <location>
        <begin position="400"/>
        <end position="417"/>
    </location>
</feature>
<feature type="transmembrane region" description="Helical" evidence="1">
    <location>
        <begin position="199"/>
        <end position="221"/>
    </location>
</feature>
<keyword evidence="1" id="KW-1133">Transmembrane helix</keyword>
<feature type="transmembrane region" description="Helical" evidence="1">
    <location>
        <begin position="375"/>
        <end position="393"/>
    </location>
</feature>
<accession>A0A923LLC2</accession>
<feature type="transmembrane region" description="Helical" evidence="1">
    <location>
        <begin position="429"/>
        <end position="455"/>
    </location>
</feature>
<dbReference type="Pfam" id="PF09913">
    <property type="entry name" value="DUF2142"/>
    <property type="match status" value="1"/>
</dbReference>
<reference evidence="2" key="1">
    <citation type="submission" date="2020-08" db="EMBL/GenBank/DDBJ databases">
        <title>Genome public.</title>
        <authorList>
            <person name="Liu C."/>
            <person name="Sun Q."/>
        </authorList>
    </citation>
    <scope>NUCLEOTIDE SEQUENCE</scope>
    <source>
        <strain evidence="2">BX1005</strain>
    </source>
</reference>
<comment type="caution">
    <text evidence="2">The sequence shown here is derived from an EMBL/GenBank/DDBJ whole genome shotgun (WGS) entry which is preliminary data.</text>
</comment>
<feature type="transmembrane region" description="Helical" evidence="1">
    <location>
        <begin position="588"/>
        <end position="609"/>
    </location>
</feature>
<feature type="transmembrane region" description="Helical" evidence="1">
    <location>
        <begin position="651"/>
        <end position="670"/>
    </location>
</feature>
<evidence type="ECO:0000313" key="3">
    <source>
        <dbReference type="Proteomes" id="UP000606720"/>
    </source>
</evidence>
<keyword evidence="1" id="KW-0812">Transmembrane</keyword>
<feature type="transmembrane region" description="Helical" evidence="1">
    <location>
        <begin position="547"/>
        <end position="567"/>
    </location>
</feature>
<dbReference type="AlphaFoldDB" id="A0A923LLC2"/>
<protein>
    <submittedName>
        <fullName evidence="2">DUF2142 domain-containing protein</fullName>
    </submittedName>
</protein>
<keyword evidence="1" id="KW-0472">Membrane</keyword>
<feature type="transmembrane region" description="Helical" evidence="1">
    <location>
        <begin position="621"/>
        <end position="639"/>
    </location>
</feature>
<feature type="transmembrane region" description="Helical" evidence="1">
    <location>
        <begin position="326"/>
        <end position="344"/>
    </location>
</feature>
<feature type="transmembrane region" description="Helical" evidence="1">
    <location>
        <begin position="12"/>
        <end position="31"/>
    </location>
</feature>
<evidence type="ECO:0000256" key="1">
    <source>
        <dbReference type="SAM" id="Phobius"/>
    </source>
</evidence>
<evidence type="ECO:0000313" key="2">
    <source>
        <dbReference type="EMBL" id="MBC5712773.1"/>
    </source>
</evidence>
<gene>
    <name evidence="2" type="ORF">H8S17_00880</name>
</gene>
<dbReference type="Proteomes" id="UP000606720">
    <property type="component" value="Unassembled WGS sequence"/>
</dbReference>
<proteinExistence type="predicted"/>
<dbReference type="InterPro" id="IPR018674">
    <property type="entry name" value="DUF2142_membrane"/>
</dbReference>
<feature type="transmembrane region" description="Helical" evidence="1">
    <location>
        <begin position="228"/>
        <end position="247"/>
    </location>
</feature>
<keyword evidence="3" id="KW-1185">Reference proteome</keyword>
<sequence length="674" mass="75288">MHRLSRKNQIELAVMTVIFVIAAVLVYRTTILTRMVLPRTVTQVEADAGCDYKVMSGDHIEQQFFYSSDELLSVGTTISLNEDVVGNLVSNEKNTDLGVLHLDVLDESGASVMNADYAVYALDDGQNLFASLPGMQTGFANSHFTLVIDAENINEETGLAIGCSKKQKKNTALTINGEAVSETINLKTADHQFMYWKKWSVFGAGLIYLLLVGTYFLLAVFRKKTENVFLFSGAVLAVIYLLLLPPMSVPDEEVHFKAAYTYANQLMGKDTEAGRVLMDKEDYQALKLFKSTPSLSEYDTLKENIGKSGRIEGTKEVHYSDTQAPAVTYLPGIIGIVIGRLLGLNGILVIVLGRLCSILFYLFTMYWFIRLMPCGKAAAFIIAILPMTIQQCCSYSYDSVVIEVVFLYLAVLFGLLYRKEKIQRYHVVLYVIFMIIMAMSKGGTYMPLCLLTIMIPADRFKDKKQKWIFTGSMAAIAVVAFLSSTLSYVLYVASPTAEQAATSYLEGEAYGAAGLLEDPMNFICLLTRTLFLSGDGFIETMLGMQLSWLNVFVSRIVIYGMLFMMILSIQQVKEKDGSQFEVTTVQKVSYAVCMVLSAGMVFVSMFMSWTPKNSTAIAGVQGRYFLPLLPVFLLLFYNRNLIQRKDMDRKYMYIAVCLQCVAVYGILLSLERVL</sequence>
<dbReference type="RefSeq" id="WP_186865838.1">
    <property type="nucleotide sequence ID" value="NZ_JACOPH010000001.1"/>
</dbReference>
<name>A0A923LLC2_9FIRM</name>